<dbReference type="Proteomes" id="UP000813463">
    <property type="component" value="Chromosome 1"/>
</dbReference>
<dbReference type="PANTHER" id="PTHR10639">
    <property type="entry name" value="CLATHRIN LIGHT CHAIN"/>
    <property type="match status" value="1"/>
</dbReference>
<reference evidence="9" key="1">
    <citation type="journal article" date="2021" name="Nat. Commun.">
        <title>Genomic analyses provide insights into spinach domestication and the genetic basis of agronomic traits.</title>
        <authorList>
            <person name="Cai X."/>
            <person name="Sun X."/>
            <person name="Xu C."/>
            <person name="Sun H."/>
            <person name="Wang X."/>
            <person name="Ge C."/>
            <person name="Zhang Z."/>
            <person name="Wang Q."/>
            <person name="Fei Z."/>
            <person name="Jiao C."/>
            <person name="Wang Q."/>
        </authorList>
    </citation>
    <scope>NUCLEOTIDE SEQUENCE [LARGE SCALE GENOMIC DNA]</scope>
    <source>
        <strain evidence="9">cv. Varoflay</strain>
    </source>
</reference>
<dbReference type="PANTHER" id="PTHR10639:SF24">
    <property type="entry name" value="CLATHRIN LIGHT CHAIN 3"/>
    <property type="match status" value="1"/>
</dbReference>
<dbReference type="OrthoDB" id="782264at2759"/>
<comment type="similarity">
    <text evidence="3 7">Belongs to the clathrin light chain family.</text>
</comment>
<gene>
    <name evidence="10" type="primary">LOC110802167</name>
</gene>
<dbReference type="GO" id="GO:0030132">
    <property type="term" value="C:clathrin coat of coated pit"/>
    <property type="evidence" value="ECO:0007669"/>
    <property type="project" value="InterPro"/>
</dbReference>
<evidence type="ECO:0000256" key="2">
    <source>
        <dbReference type="ARBA" id="ARBA00004180"/>
    </source>
</evidence>
<dbReference type="GeneID" id="110802167"/>
<keyword evidence="4 7" id="KW-0472">Membrane</keyword>
<dbReference type="GO" id="GO:0032050">
    <property type="term" value="F:clathrin heavy chain binding"/>
    <property type="evidence" value="ECO:0000318"/>
    <property type="project" value="GO_Central"/>
</dbReference>
<dbReference type="GO" id="GO:0005198">
    <property type="term" value="F:structural molecule activity"/>
    <property type="evidence" value="ECO:0007669"/>
    <property type="project" value="InterPro"/>
</dbReference>
<evidence type="ECO:0000256" key="7">
    <source>
        <dbReference type="RuleBase" id="RU363137"/>
    </source>
</evidence>
<dbReference type="GO" id="GO:0072583">
    <property type="term" value="P:clathrin-dependent endocytosis"/>
    <property type="evidence" value="ECO:0000318"/>
    <property type="project" value="GO_Central"/>
</dbReference>
<dbReference type="GO" id="GO:0030130">
    <property type="term" value="C:clathrin coat of trans-Golgi network vesicle"/>
    <property type="evidence" value="ECO:0007669"/>
    <property type="project" value="InterPro"/>
</dbReference>
<keyword evidence="6 7" id="KW-0968">Cytoplasmic vesicle</keyword>
<dbReference type="GO" id="GO:0006886">
    <property type="term" value="P:intracellular protein transport"/>
    <property type="evidence" value="ECO:0007669"/>
    <property type="project" value="InterPro"/>
</dbReference>
<organism evidence="9 10">
    <name type="scientific">Spinacia oleracea</name>
    <name type="common">Spinach</name>
    <dbReference type="NCBI Taxonomy" id="3562"/>
    <lineage>
        <taxon>Eukaryota</taxon>
        <taxon>Viridiplantae</taxon>
        <taxon>Streptophyta</taxon>
        <taxon>Embryophyta</taxon>
        <taxon>Tracheophyta</taxon>
        <taxon>Spermatophyta</taxon>
        <taxon>Magnoliopsida</taxon>
        <taxon>eudicotyledons</taxon>
        <taxon>Gunneridae</taxon>
        <taxon>Pentapetalae</taxon>
        <taxon>Caryophyllales</taxon>
        <taxon>Chenopodiaceae</taxon>
        <taxon>Chenopodioideae</taxon>
        <taxon>Anserineae</taxon>
        <taxon>Spinacia</taxon>
    </lineage>
</organism>
<feature type="region of interest" description="Disordered" evidence="8">
    <location>
        <begin position="231"/>
        <end position="252"/>
    </location>
</feature>
<evidence type="ECO:0000256" key="3">
    <source>
        <dbReference type="ARBA" id="ARBA00005263"/>
    </source>
</evidence>
<dbReference type="Pfam" id="PF01086">
    <property type="entry name" value="Clathrin_lg_ch"/>
    <property type="match status" value="1"/>
</dbReference>
<name>A0A9R0KAE4_SPIOL</name>
<dbReference type="GO" id="GO:0005886">
    <property type="term" value="C:plasma membrane"/>
    <property type="evidence" value="ECO:0000318"/>
    <property type="project" value="GO_Central"/>
</dbReference>
<evidence type="ECO:0000256" key="8">
    <source>
        <dbReference type="SAM" id="MobiDB-lite"/>
    </source>
</evidence>
<dbReference type="KEGG" id="soe:110802167"/>
<dbReference type="InterPro" id="IPR000996">
    <property type="entry name" value="Clathrin_L-chain"/>
</dbReference>
<feature type="region of interest" description="Disordered" evidence="8">
    <location>
        <begin position="1"/>
        <end position="93"/>
    </location>
</feature>
<proteinExistence type="inferred from homology"/>
<protein>
    <recommendedName>
        <fullName evidence="7">Clathrin light chain</fullName>
    </recommendedName>
</protein>
<dbReference type="RefSeq" id="XP_021863295.1">
    <property type="nucleotide sequence ID" value="XM_022007603.2"/>
</dbReference>
<sequence>MSSFPNSYDELGPDSNPAELTHPFDNDDDYVTAGGYSNFADSESVKESADESVVFNGNSDDIFGSNDVPAGSGAFSESDGPMLPPPSEMQEEGFALREWRRQNAVRLEEKEKREKETLSQILEEANEYKVAFHEKRKVTCENNKSNNREKEELFLANHEKFHKEADKNYWKTIAELIPNEVPAIVQKRGKKEQEKKPSVAVIQGPKPGKPTDLARMRQILVKLKHTTPKHLLLDNKNNGTTEPPKTAAVETVPEAVVAA</sequence>
<dbReference type="GO" id="GO:0030125">
    <property type="term" value="C:clathrin vesicle coat"/>
    <property type="evidence" value="ECO:0000318"/>
    <property type="project" value="GO_Central"/>
</dbReference>
<evidence type="ECO:0000313" key="10">
    <source>
        <dbReference type="RefSeq" id="XP_021863295.1"/>
    </source>
</evidence>
<comment type="function">
    <text evidence="1 7">Clathrin is the major protein of the polyhedral coat of coated pits and vesicles.</text>
</comment>
<evidence type="ECO:0000256" key="4">
    <source>
        <dbReference type="ARBA" id="ARBA00023136"/>
    </source>
</evidence>
<evidence type="ECO:0000313" key="9">
    <source>
        <dbReference type="Proteomes" id="UP000813463"/>
    </source>
</evidence>
<feature type="region of interest" description="Disordered" evidence="8">
    <location>
        <begin position="188"/>
        <end position="211"/>
    </location>
</feature>
<evidence type="ECO:0000256" key="5">
    <source>
        <dbReference type="ARBA" id="ARBA00023176"/>
    </source>
</evidence>
<keyword evidence="9" id="KW-1185">Reference proteome</keyword>
<evidence type="ECO:0000256" key="1">
    <source>
        <dbReference type="ARBA" id="ARBA00003913"/>
    </source>
</evidence>
<accession>A0A9R0KAE4</accession>
<keyword evidence="5 7" id="KW-0168">Coated pit</keyword>
<reference evidence="10" key="2">
    <citation type="submission" date="2025-08" db="UniProtKB">
        <authorList>
            <consortium name="RefSeq"/>
        </authorList>
    </citation>
    <scope>IDENTIFICATION</scope>
    <source>
        <tissue evidence="10">Leaf</tissue>
    </source>
</reference>
<dbReference type="AlphaFoldDB" id="A0A9R0KAE4"/>
<evidence type="ECO:0000256" key="6">
    <source>
        <dbReference type="ARBA" id="ARBA00023329"/>
    </source>
</evidence>
<comment type="subcellular location">
    <subcellularLocation>
        <location evidence="2 7">Cytoplasmic vesicle membrane</location>
        <topology evidence="2 7">Peripheral membrane protein</topology>
        <orientation evidence="2 7">Cytoplasmic side</orientation>
    </subcellularLocation>
    <subcellularLocation>
        <location evidence="7">Membrane</location>
        <location evidence="7">Coated pit</location>
        <topology evidence="7">Peripheral membrane protein</topology>
        <orientation evidence="7">Cytoplasmic side</orientation>
    </subcellularLocation>
    <text evidence="7">Cytoplasmic face of coated pits and vesicles.</text>
</comment>